<accession>A0A9J6CYW6</accession>
<keyword evidence="2" id="KW-1133">Transmembrane helix</keyword>
<reference evidence="3" key="1">
    <citation type="journal article" date="2020" name="Cell">
        <title>Large-Scale Comparative Analyses of Tick Genomes Elucidate Their Genetic Diversity and Vector Capacities.</title>
        <authorList>
            <consortium name="Tick Genome and Microbiome Consortium (TIGMIC)"/>
            <person name="Jia N."/>
            <person name="Wang J."/>
            <person name="Shi W."/>
            <person name="Du L."/>
            <person name="Sun Y."/>
            <person name="Zhan W."/>
            <person name="Jiang J.F."/>
            <person name="Wang Q."/>
            <person name="Zhang B."/>
            <person name="Ji P."/>
            <person name="Bell-Sakyi L."/>
            <person name="Cui X.M."/>
            <person name="Yuan T.T."/>
            <person name="Jiang B.G."/>
            <person name="Yang W.F."/>
            <person name="Lam T.T."/>
            <person name="Chang Q.C."/>
            <person name="Ding S.J."/>
            <person name="Wang X.J."/>
            <person name="Zhu J.G."/>
            <person name="Ruan X.D."/>
            <person name="Zhao L."/>
            <person name="Wei J.T."/>
            <person name="Ye R.Z."/>
            <person name="Que T.C."/>
            <person name="Du C.H."/>
            <person name="Zhou Y.H."/>
            <person name="Cheng J.X."/>
            <person name="Dai P.F."/>
            <person name="Guo W.B."/>
            <person name="Han X.H."/>
            <person name="Huang E.J."/>
            <person name="Li L.F."/>
            <person name="Wei W."/>
            <person name="Gao Y.C."/>
            <person name="Liu J.Z."/>
            <person name="Shao H.Z."/>
            <person name="Wang X."/>
            <person name="Wang C.C."/>
            <person name="Yang T.C."/>
            <person name="Huo Q.B."/>
            <person name="Li W."/>
            <person name="Chen H.Y."/>
            <person name="Chen S.E."/>
            <person name="Zhou L.G."/>
            <person name="Ni X.B."/>
            <person name="Tian J.H."/>
            <person name="Sheng Y."/>
            <person name="Liu T."/>
            <person name="Pan Y.S."/>
            <person name="Xia L.Y."/>
            <person name="Li J."/>
            <person name="Zhao F."/>
            <person name="Cao W.C."/>
        </authorList>
    </citation>
    <scope>NUCLEOTIDE SEQUENCE</scope>
    <source>
        <strain evidence="3">Rmic-2018</strain>
    </source>
</reference>
<feature type="transmembrane region" description="Helical" evidence="2">
    <location>
        <begin position="171"/>
        <end position="191"/>
    </location>
</feature>
<evidence type="ECO:0000256" key="2">
    <source>
        <dbReference type="SAM" id="Phobius"/>
    </source>
</evidence>
<gene>
    <name evidence="3" type="ORF">HPB51_027925</name>
</gene>
<keyword evidence="4" id="KW-1185">Reference proteome</keyword>
<evidence type="ECO:0000256" key="1">
    <source>
        <dbReference type="SAM" id="MobiDB-lite"/>
    </source>
</evidence>
<proteinExistence type="predicted"/>
<keyword evidence="2" id="KW-0812">Transmembrane</keyword>
<dbReference type="AlphaFoldDB" id="A0A9J6CYW6"/>
<reference evidence="3" key="2">
    <citation type="submission" date="2021-09" db="EMBL/GenBank/DDBJ databases">
        <authorList>
            <person name="Jia N."/>
            <person name="Wang J."/>
            <person name="Shi W."/>
            <person name="Du L."/>
            <person name="Sun Y."/>
            <person name="Zhan W."/>
            <person name="Jiang J."/>
            <person name="Wang Q."/>
            <person name="Zhang B."/>
            <person name="Ji P."/>
            <person name="Sakyi L.B."/>
            <person name="Cui X."/>
            <person name="Yuan T."/>
            <person name="Jiang B."/>
            <person name="Yang W."/>
            <person name="Lam T.T.-Y."/>
            <person name="Chang Q."/>
            <person name="Ding S."/>
            <person name="Wang X."/>
            <person name="Zhu J."/>
            <person name="Ruan X."/>
            <person name="Zhao L."/>
            <person name="Wei J."/>
            <person name="Que T."/>
            <person name="Du C."/>
            <person name="Cheng J."/>
            <person name="Dai P."/>
            <person name="Han X."/>
            <person name="Huang E."/>
            <person name="Gao Y."/>
            <person name="Liu J."/>
            <person name="Shao H."/>
            <person name="Ye R."/>
            <person name="Li L."/>
            <person name="Wei W."/>
            <person name="Wang X."/>
            <person name="Wang C."/>
            <person name="Huo Q."/>
            <person name="Li W."/>
            <person name="Guo W."/>
            <person name="Chen H."/>
            <person name="Chen S."/>
            <person name="Zhou L."/>
            <person name="Zhou L."/>
            <person name="Ni X."/>
            <person name="Tian J."/>
            <person name="Zhou Y."/>
            <person name="Sheng Y."/>
            <person name="Liu T."/>
            <person name="Pan Y."/>
            <person name="Xia L."/>
            <person name="Li J."/>
            <person name="Zhao F."/>
            <person name="Cao W."/>
        </authorList>
    </citation>
    <scope>NUCLEOTIDE SEQUENCE</scope>
    <source>
        <strain evidence="3">Rmic-2018</strain>
        <tissue evidence="3">Larvae</tissue>
    </source>
</reference>
<dbReference type="EMBL" id="JABSTU010004531">
    <property type="protein sequence ID" value="KAH7958085.1"/>
    <property type="molecule type" value="Genomic_DNA"/>
</dbReference>
<feature type="region of interest" description="Disordered" evidence="1">
    <location>
        <begin position="95"/>
        <end position="119"/>
    </location>
</feature>
<organism evidence="3 4">
    <name type="scientific">Rhipicephalus microplus</name>
    <name type="common">Cattle tick</name>
    <name type="synonym">Boophilus microplus</name>
    <dbReference type="NCBI Taxonomy" id="6941"/>
    <lineage>
        <taxon>Eukaryota</taxon>
        <taxon>Metazoa</taxon>
        <taxon>Ecdysozoa</taxon>
        <taxon>Arthropoda</taxon>
        <taxon>Chelicerata</taxon>
        <taxon>Arachnida</taxon>
        <taxon>Acari</taxon>
        <taxon>Parasitiformes</taxon>
        <taxon>Ixodida</taxon>
        <taxon>Ixodoidea</taxon>
        <taxon>Ixodidae</taxon>
        <taxon>Rhipicephalinae</taxon>
        <taxon>Rhipicephalus</taxon>
        <taxon>Boophilus</taxon>
    </lineage>
</organism>
<name>A0A9J6CYW6_RHIMP</name>
<evidence type="ECO:0000313" key="3">
    <source>
        <dbReference type="EMBL" id="KAH7958085.1"/>
    </source>
</evidence>
<comment type="caution">
    <text evidence="3">The sequence shown here is derived from an EMBL/GenBank/DDBJ whole genome shotgun (WGS) entry which is preliminary data.</text>
</comment>
<evidence type="ECO:0000313" key="4">
    <source>
        <dbReference type="Proteomes" id="UP000821866"/>
    </source>
</evidence>
<sequence length="522" mass="58858">MQSPGITYSTRRTEQITKTAQMKMQKPEYTIDGIGTRVDHCQPFAGQESQDILMSFSSPGQGSSPWLASLPVKDWLLDPLLRSGDSYVPVALVPTNGGSIPTKNPKDGSAAETQTASGTSAVTTVEAVITATLGSQPPEVDDVDGDNSASDNHHTGPLQGDTRTERKRRRYLLCAALLVPYMILLALLLLIRPPERPKKLQSPLLCTTSSEAYVEFAADLPPDGICTFIFCESVYKKRQHPFVNRTPTPGPVPFDIDFDHFTQRQFLFLDTLLGVSFALNNGDLMKDYQTPEFRQNLDYTWNQKIYQYGVASMRPPQITKNDIRDALTFIKKFFTPHIFIAISHISIDDYLLPECRIMPTSVYEFPANVTDRYFMSVCLPRLPERLWQTSPDDMGQGTLSTLSFSFTMRARCYWPRHPDPNVVAIGNFGLFNPCKDGGIIPDISPGKICTAKRIFLRVNFTVSAYDVEYDVWRYTRFRGIVKCDHFNINGTNERTQFPENIRGLLNRSYVTAPDVQDCITHW</sequence>
<keyword evidence="2" id="KW-0472">Membrane</keyword>
<protein>
    <submittedName>
        <fullName evidence="3">Uncharacterized protein</fullName>
    </submittedName>
</protein>
<dbReference type="Proteomes" id="UP000821866">
    <property type="component" value="Unassembled WGS sequence"/>
</dbReference>
<feature type="region of interest" description="Disordered" evidence="1">
    <location>
        <begin position="133"/>
        <end position="163"/>
    </location>
</feature>